<dbReference type="CDD" id="cd07067">
    <property type="entry name" value="HP_PGM_like"/>
    <property type="match status" value="1"/>
</dbReference>
<gene>
    <name evidence="2" type="ORF">GCM10023226_21870</name>
</gene>
<keyword evidence="3" id="KW-1185">Reference proteome</keyword>
<evidence type="ECO:0000313" key="2">
    <source>
        <dbReference type="EMBL" id="GAA4684155.1"/>
    </source>
</evidence>
<name>A0ABP8W9J2_9ACTN</name>
<dbReference type="PANTHER" id="PTHR48100">
    <property type="entry name" value="BROAD-SPECIFICITY PHOSPHATASE YOR283W-RELATED"/>
    <property type="match status" value="1"/>
</dbReference>
<feature type="region of interest" description="Disordered" evidence="1">
    <location>
        <begin position="217"/>
        <end position="242"/>
    </location>
</feature>
<evidence type="ECO:0000313" key="3">
    <source>
        <dbReference type="Proteomes" id="UP001500621"/>
    </source>
</evidence>
<protein>
    <submittedName>
        <fullName evidence="2">Histidine phosphatase family protein</fullName>
    </submittedName>
</protein>
<comment type="caution">
    <text evidence="2">The sequence shown here is derived from an EMBL/GenBank/DDBJ whole genome shotgun (WGS) entry which is preliminary data.</text>
</comment>
<dbReference type="InterPro" id="IPR050275">
    <property type="entry name" value="PGM_Phosphatase"/>
</dbReference>
<dbReference type="InterPro" id="IPR029033">
    <property type="entry name" value="His_PPase_superfam"/>
</dbReference>
<dbReference type="Proteomes" id="UP001500621">
    <property type="component" value="Unassembled WGS sequence"/>
</dbReference>
<reference evidence="3" key="1">
    <citation type="journal article" date="2019" name="Int. J. Syst. Evol. Microbiol.">
        <title>The Global Catalogue of Microorganisms (GCM) 10K type strain sequencing project: providing services to taxonomists for standard genome sequencing and annotation.</title>
        <authorList>
            <consortium name="The Broad Institute Genomics Platform"/>
            <consortium name="The Broad Institute Genome Sequencing Center for Infectious Disease"/>
            <person name="Wu L."/>
            <person name="Ma J."/>
        </authorList>
    </citation>
    <scope>NUCLEOTIDE SEQUENCE [LARGE SCALE GENOMIC DNA]</scope>
    <source>
        <strain evidence="3">JCM 18127</strain>
    </source>
</reference>
<proteinExistence type="predicted"/>
<dbReference type="PANTHER" id="PTHR48100:SF51">
    <property type="entry name" value="PHOSPHOGLYCERATE MUTASE"/>
    <property type="match status" value="1"/>
</dbReference>
<dbReference type="InterPro" id="IPR013078">
    <property type="entry name" value="His_Pase_superF_clade-1"/>
</dbReference>
<dbReference type="SMART" id="SM00855">
    <property type="entry name" value="PGAM"/>
    <property type="match status" value="1"/>
</dbReference>
<dbReference type="Gene3D" id="3.40.50.1240">
    <property type="entry name" value="Phosphoglycerate mutase-like"/>
    <property type="match status" value="1"/>
</dbReference>
<dbReference type="Pfam" id="PF00300">
    <property type="entry name" value="His_Phos_1"/>
    <property type="match status" value="1"/>
</dbReference>
<dbReference type="EMBL" id="BAABIM010000002">
    <property type="protein sequence ID" value="GAA4684155.1"/>
    <property type="molecule type" value="Genomic_DNA"/>
</dbReference>
<sequence>MSSTGAERSQTVVHLMRHGEVHNPDGVLYGRLPGFHLSALGRQMAEKTAGTLAGRDVVHLRVSPLERAQQTAAPLAQARALEVVTDRRVIESSNVFEGEEFGAGRSALKNPKHWRHLWNPFKPSWGEPYKEVVGRMMAAVHDAREAAAGHEAVIVSHQLPIWITRLHVEGRSFLHDPRKRQCTLTSLTSLFFEGDRIRRVAYSEPAGDLIPVADRTATFSSGGASGAPGTTGEPGSTGEQHS</sequence>
<accession>A0ABP8W9J2</accession>
<feature type="compositionally biased region" description="Low complexity" evidence="1">
    <location>
        <begin position="227"/>
        <end position="242"/>
    </location>
</feature>
<evidence type="ECO:0000256" key="1">
    <source>
        <dbReference type="SAM" id="MobiDB-lite"/>
    </source>
</evidence>
<dbReference type="RefSeq" id="WP_345265665.1">
    <property type="nucleotide sequence ID" value="NZ_BAABIM010000002.1"/>
</dbReference>
<organism evidence="2 3">
    <name type="scientific">Nocardioides nanhaiensis</name>
    <dbReference type="NCBI Taxonomy" id="1476871"/>
    <lineage>
        <taxon>Bacteria</taxon>
        <taxon>Bacillati</taxon>
        <taxon>Actinomycetota</taxon>
        <taxon>Actinomycetes</taxon>
        <taxon>Propionibacteriales</taxon>
        <taxon>Nocardioidaceae</taxon>
        <taxon>Nocardioides</taxon>
    </lineage>
</organism>
<dbReference type="SUPFAM" id="SSF53254">
    <property type="entry name" value="Phosphoglycerate mutase-like"/>
    <property type="match status" value="1"/>
</dbReference>